<dbReference type="GO" id="GO:0031417">
    <property type="term" value="C:NatC complex"/>
    <property type="evidence" value="ECO:0007669"/>
    <property type="project" value="InterPro"/>
</dbReference>
<evidence type="ECO:0000259" key="5">
    <source>
        <dbReference type="Pfam" id="PF25789"/>
    </source>
</evidence>
<feature type="domain" description="NAA35-like TPR repeats" evidence="5">
    <location>
        <begin position="362"/>
        <end position="686"/>
    </location>
</feature>
<evidence type="ECO:0000256" key="3">
    <source>
        <dbReference type="ARBA" id="ARBA00022490"/>
    </source>
</evidence>
<dbReference type="Proteomes" id="UP000095023">
    <property type="component" value="Unassembled WGS sequence"/>
</dbReference>
<keyword evidence="3" id="KW-0963">Cytoplasm</keyword>
<evidence type="ECO:0000313" key="7">
    <source>
        <dbReference type="Proteomes" id="UP000095023"/>
    </source>
</evidence>
<dbReference type="Pfam" id="PF04112">
    <property type="entry name" value="Mak10"/>
    <property type="match status" value="1"/>
</dbReference>
<gene>
    <name evidence="6" type="ORF">CANCADRAFT_42560</name>
</gene>
<dbReference type="InterPro" id="IPR057983">
    <property type="entry name" value="NAA35-like_N"/>
</dbReference>
<keyword evidence="7" id="KW-1185">Reference proteome</keyword>
<dbReference type="EMBL" id="KV453841">
    <property type="protein sequence ID" value="ODV91934.1"/>
    <property type="molecule type" value="Genomic_DNA"/>
</dbReference>
<evidence type="ECO:0000256" key="2">
    <source>
        <dbReference type="ARBA" id="ARBA00006289"/>
    </source>
</evidence>
<sequence length="692" mass="77902">MTTQFEDITARFTSLCADLDETDLVKSPHFSLFQSVTAIEIGEPKMDSGLLHLPAFDCSAPRSYGQVLTHLNYLAAAELLWHQGYSLCQVVFPSRYIFYLLNTYSSDVAESGADWTDQPTGRLLRAYCLATIHTIRNFISLIEQAGFPLFYDEEDVQTNTFGFSLCTHTLDSQASTHVKSYLSETISWFNDCDLDIASELKSAILSHLQFRLNCLNFSDCLFDPSTAAESLAGISSTLQQFAEHVSNSIDLSEPFPESVTYAVQSRLSSCNPPRPLPEIPDWTVTVQGYQHFIADLSLALKLVNEYLMTQFQPSSSLIVRQALLEFSLQESHQHYAPGSISRTALTRILTRVLVGTDYHTPNERPDLLDNELRVYIGKHVSNMFAAGNSAEPKALEMIQQQLSNVIDKDLTVLCLNQCRQRQNFAHLIVEWDSLHADILQSEGAGTPDPHTGMVRSLSQYLLIRKVETMLYSNLLGFNLTIYEDYEWPEMYLHAMILSEELYNSIARLNPDFDRQNVFYLKYKMEYYGMIAAVCRGMAAMSKALILQGLVPSGPQERTWYNYDLSLNTRMKPFNSVSWPGPLTKQKVSEFFMSQEVSFYIGQAKHSLGLALKQLSLIDSYYTKAASAANIRGTGEVTKLHKESMKQIKYSVVSANLSLTTLEKATESGTELKLSVNTKGHPFFPVMCLSPVK</sequence>
<proteinExistence type="inferred from homology"/>
<protein>
    <submittedName>
        <fullName evidence="6">Uncharacterized protein</fullName>
    </submittedName>
</protein>
<reference evidence="7" key="1">
    <citation type="submission" date="2016-02" db="EMBL/GenBank/DDBJ databases">
        <title>Comparative genomics of biotechnologically important yeasts.</title>
        <authorList>
            <consortium name="DOE Joint Genome Institute"/>
            <person name="Riley R."/>
            <person name="Haridas S."/>
            <person name="Wolfe K.H."/>
            <person name="Lopes M.R."/>
            <person name="Hittinger C.T."/>
            <person name="Goker M."/>
            <person name="Salamov A."/>
            <person name="Wisecaver J."/>
            <person name="Long T.M."/>
            <person name="Aerts A.L."/>
            <person name="Barry K."/>
            <person name="Choi C."/>
            <person name="Clum A."/>
            <person name="Coughlan A.Y."/>
            <person name="Deshpande S."/>
            <person name="Douglass A.P."/>
            <person name="Hanson S.J."/>
            <person name="Klenk H.-P."/>
            <person name="Labutti K."/>
            <person name="Lapidus A."/>
            <person name="Lindquist E."/>
            <person name="Lipzen A."/>
            <person name="Meier-Kolthoff J.P."/>
            <person name="Ohm R.A."/>
            <person name="Otillar R.P."/>
            <person name="Pangilinan J."/>
            <person name="Peng Y."/>
            <person name="Rokas A."/>
            <person name="Rosa C.A."/>
            <person name="Scheuner C."/>
            <person name="Sibirny A.A."/>
            <person name="Slot J.C."/>
            <person name="Stielow J.B."/>
            <person name="Sun H."/>
            <person name="Kurtzman C.P."/>
            <person name="Blackwell M."/>
            <person name="Jeffries T.W."/>
            <person name="Grigoriev I.V."/>
        </authorList>
    </citation>
    <scope>NUCLEOTIDE SEQUENCE [LARGE SCALE GENOMIC DNA]</scope>
    <source>
        <strain evidence="7">NRRL Y-17796</strain>
    </source>
</reference>
<dbReference type="OrthoDB" id="269405at2759"/>
<dbReference type="InterPro" id="IPR057982">
    <property type="entry name" value="TPR_NAA35"/>
</dbReference>
<name>A0A1E4TJH7_9ASCO</name>
<dbReference type="PANTHER" id="PTHR21373:SF0">
    <property type="entry name" value="N-ALPHA-ACETYLTRANSFERASE 35, NATC AUXILIARY SUBUNIT"/>
    <property type="match status" value="1"/>
</dbReference>
<evidence type="ECO:0000313" key="6">
    <source>
        <dbReference type="EMBL" id="ODV91934.1"/>
    </source>
</evidence>
<dbReference type="Pfam" id="PF25789">
    <property type="entry name" value="TPR_NAA35"/>
    <property type="match status" value="1"/>
</dbReference>
<dbReference type="PANTHER" id="PTHR21373">
    <property type="entry name" value="GLUCOSE REPRESSIBLE PROTEIN MAK10"/>
    <property type="match status" value="1"/>
</dbReference>
<accession>A0A1E4TJH7</accession>
<organism evidence="6 7">
    <name type="scientific">Tortispora caseinolytica NRRL Y-17796</name>
    <dbReference type="NCBI Taxonomy" id="767744"/>
    <lineage>
        <taxon>Eukaryota</taxon>
        <taxon>Fungi</taxon>
        <taxon>Dikarya</taxon>
        <taxon>Ascomycota</taxon>
        <taxon>Saccharomycotina</taxon>
        <taxon>Trigonopsidomycetes</taxon>
        <taxon>Trigonopsidales</taxon>
        <taxon>Trigonopsidaceae</taxon>
        <taxon>Tortispora</taxon>
    </lineage>
</organism>
<comment type="similarity">
    <text evidence="2">Belongs to the MAK10 family.</text>
</comment>
<evidence type="ECO:0000256" key="1">
    <source>
        <dbReference type="ARBA" id="ARBA00004496"/>
    </source>
</evidence>
<dbReference type="InterPro" id="IPR007244">
    <property type="entry name" value="Naa35_N"/>
</dbReference>
<feature type="domain" description="NAA35-like N-terminal" evidence="4">
    <location>
        <begin position="23"/>
        <end position="169"/>
    </location>
</feature>
<evidence type="ECO:0000259" key="4">
    <source>
        <dbReference type="Pfam" id="PF04112"/>
    </source>
</evidence>
<comment type="subcellular location">
    <subcellularLocation>
        <location evidence="1">Cytoplasm</location>
    </subcellularLocation>
</comment>
<dbReference type="AlphaFoldDB" id="A0A1E4TJH7"/>